<gene>
    <name evidence="1" type="ORF">EZS28_005505</name>
</gene>
<evidence type="ECO:0000313" key="2">
    <source>
        <dbReference type="Proteomes" id="UP000324800"/>
    </source>
</evidence>
<accession>A0A5J4WV82</accession>
<proteinExistence type="predicted"/>
<comment type="caution">
    <text evidence="1">The sequence shown here is derived from an EMBL/GenBank/DDBJ whole genome shotgun (WGS) entry which is preliminary data.</text>
</comment>
<organism evidence="1 2">
    <name type="scientific">Streblomastix strix</name>
    <dbReference type="NCBI Taxonomy" id="222440"/>
    <lineage>
        <taxon>Eukaryota</taxon>
        <taxon>Metamonada</taxon>
        <taxon>Preaxostyla</taxon>
        <taxon>Oxymonadida</taxon>
        <taxon>Streblomastigidae</taxon>
        <taxon>Streblomastix</taxon>
    </lineage>
</organism>
<protein>
    <submittedName>
        <fullName evidence="1">Uncharacterized protein</fullName>
    </submittedName>
</protein>
<dbReference type="EMBL" id="SNRW01000843">
    <property type="protein sequence ID" value="KAA6398967.1"/>
    <property type="molecule type" value="Genomic_DNA"/>
</dbReference>
<reference evidence="1 2" key="1">
    <citation type="submission" date="2019-03" db="EMBL/GenBank/DDBJ databases">
        <title>Single cell metagenomics reveals metabolic interactions within the superorganism composed of flagellate Streblomastix strix and complex community of Bacteroidetes bacteria on its surface.</title>
        <authorList>
            <person name="Treitli S.C."/>
            <person name="Kolisko M."/>
            <person name="Husnik F."/>
            <person name="Keeling P."/>
            <person name="Hampl V."/>
        </authorList>
    </citation>
    <scope>NUCLEOTIDE SEQUENCE [LARGE SCALE GENOMIC DNA]</scope>
    <source>
        <strain evidence="1">ST1C</strain>
    </source>
</reference>
<sequence length="80" mass="9569">MKLLLNFDAKENKVADYEIAMLQKMHSKYSEQYQWSLHIQRNYSLNRPKEDEVQALLSNTTFNFLLWNCKTTYFNLGSVD</sequence>
<evidence type="ECO:0000313" key="1">
    <source>
        <dbReference type="EMBL" id="KAA6398967.1"/>
    </source>
</evidence>
<dbReference type="AlphaFoldDB" id="A0A5J4WV82"/>
<dbReference type="Proteomes" id="UP000324800">
    <property type="component" value="Unassembled WGS sequence"/>
</dbReference>
<name>A0A5J4WV82_9EUKA</name>